<name>A0ACD4ZC92_9ACTN</name>
<keyword evidence="2" id="KW-1185">Reference proteome</keyword>
<gene>
    <name evidence="1" type="ORF">OG835_00995</name>
</gene>
<reference evidence="1" key="1">
    <citation type="submission" date="2022-10" db="EMBL/GenBank/DDBJ databases">
        <title>The complete genomes of actinobacterial strains from the NBC collection.</title>
        <authorList>
            <person name="Joergensen T.S."/>
            <person name="Alvarez Arevalo M."/>
            <person name="Sterndorff E.B."/>
            <person name="Faurdal D."/>
            <person name="Vuksanovic O."/>
            <person name="Mourched A.-S."/>
            <person name="Charusanti P."/>
            <person name="Shaw S."/>
            <person name="Blin K."/>
            <person name="Weber T."/>
        </authorList>
    </citation>
    <scope>NUCLEOTIDE SEQUENCE</scope>
    <source>
        <strain evidence="1">NBC 01771</strain>
    </source>
</reference>
<protein>
    <submittedName>
        <fullName evidence="1">AraC family transcriptional regulator</fullName>
    </submittedName>
</protein>
<sequence>MCGFSGPSHFSRRFQAAYGVSPGKWRRLRSQG</sequence>
<dbReference type="Proteomes" id="UP001348369">
    <property type="component" value="Chromosome"/>
</dbReference>
<organism evidence="1 2">
    <name type="scientific">Streptomyces scopuliridis</name>
    <dbReference type="NCBI Taxonomy" id="452529"/>
    <lineage>
        <taxon>Bacteria</taxon>
        <taxon>Bacillati</taxon>
        <taxon>Actinomycetota</taxon>
        <taxon>Actinomycetes</taxon>
        <taxon>Kitasatosporales</taxon>
        <taxon>Streptomycetaceae</taxon>
        <taxon>Streptomyces</taxon>
    </lineage>
</organism>
<accession>A0ACD4ZC92</accession>
<evidence type="ECO:0000313" key="2">
    <source>
        <dbReference type="Proteomes" id="UP001348369"/>
    </source>
</evidence>
<evidence type="ECO:0000313" key="1">
    <source>
        <dbReference type="EMBL" id="WSB95745.1"/>
    </source>
</evidence>
<proteinExistence type="predicted"/>
<dbReference type="EMBL" id="CP109109">
    <property type="protein sequence ID" value="WSB95745.1"/>
    <property type="molecule type" value="Genomic_DNA"/>
</dbReference>